<dbReference type="InterPro" id="IPR058193">
    <property type="entry name" value="VanY/YodJ_core_dom"/>
</dbReference>
<evidence type="ECO:0000313" key="3">
    <source>
        <dbReference type="Proteomes" id="UP000632535"/>
    </source>
</evidence>
<protein>
    <recommendedName>
        <fullName evidence="1">D-alanyl-D-alanine carboxypeptidase-like core domain-containing protein</fullName>
    </recommendedName>
</protein>
<dbReference type="InterPro" id="IPR052179">
    <property type="entry name" value="DD-CPase-like"/>
</dbReference>
<reference evidence="3" key="1">
    <citation type="journal article" date="2019" name="Int. J. Syst. Evol. Microbiol.">
        <title>The Global Catalogue of Microorganisms (GCM) 10K type strain sequencing project: providing services to taxonomists for standard genome sequencing and annotation.</title>
        <authorList>
            <consortium name="The Broad Institute Genomics Platform"/>
            <consortium name="The Broad Institute Genome Sequencing Center for Infectious Disease"/>
            <person name="Wu L."/>
            <person name="Ma J."/>
        </authorList>
    </citation>
    <scope>NUCLEOTIDE SEQUENCE [LARGE SCALE GENOMIC DNA]</scope>
    <source>
        <strain evidence="3">CCM 8653</strain>
    </source>
</reference>
<name>A0ABQ2B9I7_9MICO</name>
<sequence length="229" mass="24430">MLTTAAVAGGAGAPAATAAIPVPAPLVDGVGTRAATDPADLQVLVNKAYPVTPRDWAPERLTRPDVRAVGGNDRLRPVAAHALERLAAASERATGRELVLQSGYRDADTQQRLYRRYVERDGRAAADTYSARGGYSEHQTGLAADVSEAGTPYTRFEGTRTSRWVEAHAWRYGFVVRYPRGARAVTGYAPEAWHLRYVGVGLAAHMHVAGVTTLEEASGAGPAPDYPPR</sequence>
<evidence type="ECO:0000259" key="1">
    <source>
        <dbReference type="Pfam" id="PF02557"/>
    </source>
</evidence>
<dbReference type="SUPFAM" id="SSF55166">
    <property type="entry name" value="Hedgehog/DD-peptidase"/>
    <property type="match status" value="1"/>
</dbReference>
<keyword evidence="3" id="KW-1185">Reference proteome</keyword>
<accession>A0ABQ2B9I7</accession>
<dbReference type="Pfam" id="PF02557">
    <property type="entry name" value="VanY"/>
    <property type="match status" value="1"/>
</dbReference>
<organism evidence="2 3">
    <name type="scientific">Isoptericola cucumis</name>
    <dbReference type="NCBI Taxonomy" id="1776856"/>
    <lineage>
        <taxon>Bacteria</taxon>
        <taxon>Bacillati</taxon>
        <taxon>Actinomycetota</taxon>
        <taxon>Actinomycetes</taxon>
        <taxon>Micrococcales</taxon>
        <taxon>Promicromonosporaceae</taxon>
        <taxon>Isoptericola</taxon>
    </lineage>
</organism>
<comment type="caution">
    <text evidence="2">The sequence shown here is derived from an EMBL/GenBank/DDBJ whole genome shotgun (WGS) entry which is preliminary data.</text>
</comment>
<dbReference type="InterPro" id="IPR003709">
    <property type="entry name" value="VanY-like_core_dom"/>
</dbReference>
<dbReference type="Gene3D" id="3.30.1380.10">
    <property type="match status" value="1"/>
</dbReference>
<dbReference type="EMBL" id="BMDG01000013">
    <property type="protein sequence ID" value="GGI11001.1"/>
    <property type="molecule type" value="Genomic_DNA"/>
</dbReference>
<gene>
    <name evidence="2" type="ORF">GCM10007368_34030</name>
</gene>
<dbReference type="InterPro" id="IPR009045">
    <property type="entry name" value="Zn_M74/Hedgehog-like"/>
</dbReference>
<evidence type="ECO:0000313" key="2">
    <source>
        <dbReference type="EMBL" id="GGI11001.1"/>
    </source>
</evidence>
<dbReference type="PANTHER" id="PTHR34385:SF1">
    <property type="entry name" value="PEPTIDOGLYCAN L-ALANYL-D-GLUTAMATE ENDOPEPTIDASE CWLK"/>
    <property type="match status" value="1"/>
</dbReference>
<dbReference type="RefSeq" id="WP_415803324.1">
    <property type="nucleotide sequence ID" value="NZ_CBCSDP010000013.1"/>
</dbReference>
<dbReference type="Proteomes" id="UP000632535">
    <property type="component" value="Unassembled WGS sequence"/>
</dbReference>
<feature type="domain" description="D-alanyl-D-alanine carboxypeptidase-like core" evidence="1">
    <location>
        <begin position="74"/>
        <end position="199"/>
    </location>
</feature>
<dbReference type="PANTHER" id="PTHR34385">
    <property type="entry name" value="D-ALANYL-D-ALANINE CARBOXYPEPTIDASE"/>
    <property type="match status" value="1"/>
</dbReference>
<proteinExistence type="predicted"/>
<dbReference type="CDD" id="cd14852">
    <property type="entry name" value="LD-carboxypeptidase"/>
    <property type="match status" value="1"/>
</dbReference>